<dbReference type="GeneID" id="37616959"/>
<evidence type="ECO:0000313" key="2">
    <source>
        <dbReference type="Proteomes" id="UP000232707"/>
    </source>
</evidence>
<dbReference type="Proteomes" id="UP000232707">
    <property type="component" value="Segment"/>
</dbReference>
<dbReference type="EMBL" id="KU752557">
    <property type="protein sequence ID" value="AOW41423.1"/>
    <property type="molecule type" value="Genomic_DNA"/>
</dbReference>
<dbReference type="RefSeq" id="YP_009506154.1">
    <property type="nucleotide sequence ID" value="NC_038375.1"/>
</dbReference>
<proteinExistence type="predicted"/>
<accession>A0A1D8QLB1</accession>
<protein>
    <submittedName>
        <fullName evidence="1">Uncharacterized protein</fullName>
    </submittedName>
</protein>
<dbReference type="KEGG" id="vg:37616959"/>
<name>A0A1D8QLB1_GVTN</name>
<organism evidence="1 2">
    <name type="scientific">Trichoplusia ni granulovirus LBIV-12</name>
    <dbReference type="NCBI Taxonomy" id="1916701"/>
    <lineage>
        <taxon>Viruses</taxon>
        <taxon>Viruses incertae sedis</taxon>
        <taxon>Naldaviricetes</taxon>
        <taxon>Lefavirales</taxon>
        <taxon>Baculoviridae</taxon>
        <taxon>Betabaculovirus</taxon>
        <taxon>Betabaculovirus trini</taxon>
    </lineage>
</organism>
<keyword evidence="2" id="KW-1185">Reference proteome</keyword>
<reference evidence="1 2" key="1">
    <citation type="submission" date="2016-02" db="EMBL/GenBank/DDBJ databases">
        <title>Genome sequence of a new Betabaculovirus TnGV isolated from the cabagge looper Trichoplusia ni (Lepidoptera: Noctuidae).</title>
        <authorList>
            <person name="Del Rincon-Castro M.C."/>
            <person name="Bivian-Hernandez Mdl.A."/>
            <person name="Lopez-Tlacomulco J.J."/>
            <person name="Ibarra J.E."/>
        </authorList>
    </citation>
    <scope>NUCLEOTIDE SEQUENCE [LARGE SCALE GENOMIC DNA]</scope>
    <source>
        <strain evidence="1">LBIV-12</strain>
    </source>
</reference>
<sequence length="247" mass="29122">MMSKRRSCAYYKCLLFNYLRLNESEMWSVTVESVRRFIRIGDDNVQTPVFVTLYDWNEHKKFQSLLLKCFRLRKININLLTLRNRSLHVDGPVRRCVNANKELWSKLFVVSPYDEYDNDSHTTTDNNVFFQQHNCVPSLFLALEQLEESATNIDHKLLQNLESYTFFEITNILGTYCTNENRMQLVNVCLQLQKPVINDTLTSWRRFVNLKTALYKLCILQRVPIRPDSDYKLISLLKCGQGSTNNI</sequence>
<evidence type="ECO:0000313" key="1">
    <source>
        <dbReference type="EMBL" id="AOW41423.1"/>
    </source>
</evidence>